<dbReference type="EMBL" id="JBHSMJ010000006">
    <property type="protein sequence ID" value="MFC5447329.1"/>
    <property type="molecule type" value="Genomic_DNA"/>
</dbReference>
<dbReference type="Pfam" id="PF22882">
    <property type="entry name" value="GT-D-like"/>
    <property type="match status" value="1"/>
</dbReference>
<keyword evidence="3" id="KW-1185">Reference proteome</keyword>
<evidence type="ECO:0000313" key="3">
    <source>
        <dbReference type="Proteomes" id="UP001596044"/>
    </source>
</evidence>
<protein>
    <submittedName>
        <fullName evidence="2">GT-D fold domain-containing glycosyltransferase</fullName>
    </submittedName>
</protein>
<dbReference type="NCBIfam" id="NF040628">
    <property type="entry name" value="GT-D_rel"/>
    <property type="match status" value="1"/>
</dbReference>
<accession>A0ABW0K267</accession>
<gene>
    <name evidence="2" type="ORF">ACFPOG_03600</name>
</gene>
<organism evidence="2 3">
    <name type="scientific">Paenibacillus aestuarii</name>
    <dbReference type="NCBI Taxonomy" id="516965"/>
    <lineage>
        <taxon>Bacteria</taxon>
        <taxon>Bacillati</taxon>
        <taxon>Bacillota</taxon>
        <taxon>Bacilli</taxon>
        <taxon>Bacillales</taxon>
        <taxon>Paenibacillaceae</taxon>
        <taxon>Paenibacillus</taxon>
    </lineage>
</organism>
<evidence type="ECO:0000313" key="2">
    <source>
        <dbReference type="EMBL" id="MFC5447329.1"/>
    </source>
</evidence>
<dbReference type="InterPro" id="IPR049785">
    <property type="entry name" value="GT-D-like_firm"/>
</dbReference>
<dbReference type="Proteomes" id="UP001596044">
    <property type="component" value="Unassembled WGS sequence"/>
</dbReference>
<dbReference type="RefSeq" id="WP_270884743.1">
    <property type="nucleotide sequence ID" value="NZ_JAQFVF010000078.1"/>
</dbReference>
<feature type="domain" description="GT-D fold-like" evidence="1">
    <location>
        <begin position="146"/>
        <end position="357"/>
    </location>
</feature>
<evidence type="ECO:0000259" key="1">
    <source>
        <dbReference type="Pfam" id="PF22882"/>
    </source>
</evidence>
<dbReference type="InterPro" id="IPR055171">
    <property type="entry name" value="GT-D-like"/>
</dbReference>
<comment type="caution">
    <text evidence="2">The sequence shown here is derived from an EMBL/GenBank/DDBJ whole genome shotgun (WGS) entry which is preliminary data.</text>
</comment>
<reference evidence="3" key="1">
    <citation type="journal article" date="2019" name="Int. J. Syst. Evol. Microbiol.">
        <title>The Global Catalogue of Microorganisms (GCM) 10K type strain sequencing project: providing services to taxonomists for standard genome sequencing and annotation.</title>
        <authorList>
            <consortium name="The Broad Institute Genomics Platform"/>
            <consortium name="The Broad Institute Genome Sequencing Center for Infectious Disease"/>
            <person name="Wu L."/>
            <person name="Ma J."/>
        </authorList>
    </citation>
    <scope>NUCLEOTIDE SEQUENCE [LARGE SCALE GENOMIC DNA]</scope>
    <source>
        <strain evidence="3">KACC 11904</strain>
    </source>
</reference>
<name>A0ABW0K267_9BACL</name>
<proteinExistence type="predicted"/>
<sequence length="365" mass="39785">MLPLKKLSSTRTSGRIIPLRAGKMTAANKRTAGTKQVAASRGLRKRKGKWRTGTIKRKFKRLAFRPRAIVPLDPNAELSGPVYNKGYDRGYDKGYDKGFRDGKHTGGDGIVDACLPEYQIMPDTTVEEIIAAGVEALRSRIYHMLTASELGESIVAALDHRRPFSLVRLGDGELLTLAQESILSIEQIKEDGEFLPYAGVHVPDLAIKAELIAAVKGATVVGIPKLRVRNFQPLAFAVFREEQMDFHHLLLTDSLVNYYLYQAGYLSRMTLGRRVLLVGNLAPSLAATLRNHGVNVVGEIAPVEGVKDIPRIKAAIAAHDFDIALVSAGISAVILAEWIASAMGKVAIDFGHLADSIVKGEAPFR</sequence>